<feature type="domain" description="Lipoyl-binding" evidence="10">
    <location>
        <begin position="47"/>
        <end position="122"/>
    </location>
</feature>
<evidence type="ECO:0000259" key="10">
    <source>
        <dbReference type="PROSITE" id="PS50968"/>
    </source>
</evidence>
<gene>
    <name evidence="12" type="ORF">DYB34_007546</name>
    <name evidence="11" type="ORF">DYB36_007717</name>
</gene>
<dbReference type="EMBL" id="QUSZ01007133">
    <property type="protein sequence ID" value="RHY03447.1"/>
    <property type="molecule type" value="Genomic_DNA"/>
</dbReference>
<evidence type="ECO:0000256" key="9">
    <source>
        <dbReference type="RuleBase" id="RU003423"/>
    </source>
</evidence>
<dbReference type="InterPro" id="IPR050537">
    <property type="entry name" value="2-oxoacid_dehydrogenase"/>
</dbReference>
<dbReference type="Pfam" id="PF00364">
    <property type="entry name" value="Biotin_lipoyl"/>
    <property type="match status" value="1"/>
</dbReference>
<sequence>MTVKCSKSFKSMSHLTLLRTAVRKATLAKHHFSRHGMPIRMFSSADHLVVKVPSMGDSISEGTVVSITKDIGDYVHIDEPVVVLETDKVSVDVNAPQGGVIKSFLAQLEDTVVVGAPLYTLDTTAPAATKPAYVVHDLGMTTNHGTNMSLRNMQVKLSHLQVRANQRLKDTQNTAALLSTFQECDVSALLAMQKDLGATFEKTHKVKLGFLSAFVKASALALKVVPAVNAGTVSHILSMKNDTYLRSHRHGQQRHCVPRLRRHQRGLSSRNWHCLCHITVLFCFCLAYLITGRSLVSPVVRNCESISLVDIERSLATLGAQAQDGTLAIEDLAGGTFAITNGHGSLVSTNMLLSPHAAILSLHGVQNRPVFHDGKVVSRPMMYLSLSYDHRLIDGREGVTFLKTVADLISDPRRMLLHV</sequence>
<dbReference type="PANTHER" id="PTHR43416:SF5">
    <property type="entry name" value="DIHYDROLIPOYLLYSINE-RESIDUE SUCCINYLTRANSFERASE COMPONENT OF 2-OXOGLUTARATE DEHYDROGENASE COMPLEX, MITOCHONDRIAL"/>
    <property type="match status" value="1"/>
</dbReference>
<dbReference type="InterPro" id="IPR001078">
    <property type="entry name" value="2-oxoacid_DH_actylTfrase"/>
</dbReference>
<evidence type="ECO:0000256" key="6">
    <source>
        <dbReference type="ARBA" id="ARBA00022823"/>
    </source>
</evidence>
<dbReference type="CDD" id="cd06849">
    <property type="entry name" value="lipoyl_domain"/>
    <property type="match status" value="1"/>
</dbReference>
<dbReference type="SUPFAM" id="SSF51230">
    <property type="entry name" value="Single hybrid motif"/>
    <property type="match status" value="1"/>
</dbReference>
<keyword evidence="6 9" id="KW-0450">Lipoyl</keyword>
<dbReference type="PROSITE" id="PS50968">
    <property type="entry name" value="BIOTINYL_LIPOYL"/>
    <property type="match status" value="1"/>
</dbReference>
<comment type="caution">
    <text evidence="11">The sequence shown here is derived from an EMBL/GenBank/DDBJ whole genome shotgun (WGS) entry which is preliminary data.</text>
</comment>
<evidence type="ECO:0000256" key="1">
    <source>
        <dbReference type="ARBA" id="ARBA00001938"/>
    </source>
</evidence>
<dbReference type="GO" id="GO:0005739">
    <property type="term" value="C:mitochondrion"/>
    <property type="evidence" value="ECO:0007669"/>
    <property type="project" value="TreeGrafter"/>
</dbReference>
<proteinExistence type="inferred from homology"/>
<dbReference type="Gene3D" id="3.30.559.10">
    <property type="entry name" value="Chloramphenicol acetyltransferase-like domain"/>
    <property type="match status" value="1"/>
</dbReference>
<organism evidence="11 13">
    <name type="scientific">Aphanomyces astaci</name>
    <name type="common">Crayfish plague agent</name>
    <dbReference type="NCBI Taxonomy" id="112090"/>
    <lineage>
        <taxon>Eukaryota</taxon>
        <taxon>Sar</taxon>
        <taxon>Stramenopiles</taxon>
        <taxon>Oomycota</taxon>
        <taxon>Saprolegniomycetes</taxon>
        <taxon>Saprolegniales</taxon>
        <taxon>Verrucalvaceae</taxon>
        <taxon>Aphanomyces</taxon>
    </lineage>
</organism>
<keyword evidence="5 9" id="KW-0808">Transferase</keyword>
<dbReference type="SUPFAM" id="SSF52777">
    <property type="entry name" value="CoA-dependent acyltransferases"/>
    <property type="match status" value="2"/>
</dbReference>
<accession>A0A397ACQ2</accession>
<evidence type="ECO:0000313" key="14">
    <source>
        <dbReference type="Proteomes" id="UP000283543"/>
    </source>
</evidence>
<dbReference type="InterPro" id="IPR000089">
    <property type="entry name" value="Biotin_lipoyl"/>
</dbReference>
<keyword evidence="8 9" id="KW-0012">Acyltransferase</keyword>
<comment type="similarity">
    <text evidence="3 9">Belongs to the 2-oxoacid dehydrogenase family.</text>
</comment>
<comment type="pathway">
    <text evidence="2">Amino-acid degradation; L-lysine degradation via saccharopine pathway; glutaryl-CoA from L-lysine: step 6/6.</text>
</comment>
<protein>
    <recommendedName>
        <fullName evidence="9">Dihydrolipoamide acetyltransferase component of pyruvate dehydrogenase complex</fullName>
        <ecNumber evidence="9">2.3.1.-</ecNumber>
    </recommendedName>
</protein>
<evidence type="ECO:0000256" key="3">
    <source>
        <dbReference type="ARBA" id="ARBA00007317"/>
    </source>
</evidence>
<dbReference type="Pfam" id="PF00198">
    <property type="entry name" value="2-oxoacid_dh"/>
    <property type="match status" value="2"/>
</dbReference>
<evidence type="ECO:0000256" key="5">
    <source>
        <dbReference type="ARBA" id="ARBA00022679"/>
    </source>
</evidence>
<dbReference type="VEuPathDB" id="FungiDB:H257_17150"/>
<evidence type="ECO:0000313" key="12">
    <source>
        <dbReference type="EMBL" id="RHY47415.1"/>
    </source>
</evidence>
<dbReference type="EC" id="2.3.1.-" evidence="9"/>
<dbReference type="InterPro" id="IPR023213">
    <property type="entry name" value="CAT-like_dom_sf"/>
</dbReference>
<evidence type="ECO:0000256" key="4">
    <source>
        <dbReference type="ARBA" id="ARBA00022532"/>
    </source>
</evidence>
<dbReference type="Proteomes" id="UP000265427">
    <property type="component" value="Unassembled WGS sequence"/>
</dbReference>
<keyword evidence="7" id="KW-0809">Transit peptide</keyword>
<dbReference type="AlphaFoldDB" id="A0A397ACQ2"/>
<evidence type="ECO:0000256" key="8">
    <source>
        <dbReference type="ARBA" id="ARBA00023315"/>
    </source>
</evidence>
<dbReference type="Proteomes" id="UP000283543">
    <property type="component" value="Unassembled WGS sequence"/>
</dbReference>
<dbReference type="PROSITE" id="PS00189">
    <property type="entry name" value="LIPOYL"/>
    <property type="match status" value="1"/>
</dbReference>
<dbReference type="EMBL" id="QUTB01007087">
    <property type="protein sequence ID" value="RHY47415.1"/>
    <property type="molecule type" value="Genomic_DNA"/>
</dbReference>
<dbReference type="InterPro" id="IPR011053">
    <property type="entry name" value="Single_hybrid_motif"/>
</dbReference>
<evidence type="ECO:0000256" key="7">
    <source>
        <dbReference type="ARBA" id="ARBA00022946"/>
    </source>
</evidence>
<dbReference type="Gene3D" id="2.40.50.100">
    <property type="match status" value="1"/>
</dbReference>
<evidence type="ECO:0000256" key="2">
    <source>
        <dbReference type="ARBA" id="ARBA00005145"/>
    </source>
</evidence>
<dbReference type="PANTHER" id="PTHR43416">
    <property type="entry name" value="DIHYDROLIPOYLLYSINE-RESIDUE SUCCINYLTRANSFERASE COMPONENT OF 2-OXOGLUTARATE DEHYDROGENASE COMPLEX, MITOCHONDRIAL-RELATED"/>
    <property type="match status" value="1"/>
</dbReference>
<keyword evidence="4" id="KW-0816">Tricarboxylic acid cycle</keyword>
<dbReference type="GO" id="GO:0004149">
    <property type="term" value="F:dihydrolipoyllysine-residue succinyltransferase activity"/>
    <property type="evidence" value="ECO:0007669"/>
    <property type="project" value="TreeGrafter"/>
</dbReference>
<evidence type="ECO:0000313" key="13">
    <source>
        <dbReference type="Proteomes" id="UP000265427"/>
    </source>
</evidence>
<evidence type="ECO:0000313" key="11">
    <source>
        <dbReference type="EMBL" id="RHY03447.1"/>
    </source>
</evidence>
<comment type="cofactor">
    <cofactor evidence="1 9">
        <name>(R)-lipoate</name>
        <dbReference type="ChEBI" id="CHEBI:83088"/>
    </cofactor>
</comment>
<name>A0A397ACQ2_APHAT</name>
<dbReference type="GO" id="GO:0006099">
    <property type="term" value="P:tricarboxylic acid cycle"/>
    <property type="evidence" value="ECO:0007669"/>
    <property type="project" value="UniProtKB-KW"/>
</dbReference>
<dbReference type="InterPro" id="IPR003016">
    <property type="entry name" value="2-oxoA_DH_lipoyl-BS"/>
</dbReference>
<reference evidence="13 14" key="1">
    <citation type="submission" date="2018-08" db="EMBL/GenBank/DDBJ databases">
        <title>Aphanomyces genome sequencing and annotation.</title>
        <authorList>
            <person name="Minardi D."/>
            <person name="Oidtmann B."/>
            <person name="Van Der Giezen M."/>
            <person name="Studholme D.J."/>
        </authorList>
    </citation>
    <scope>NUCLEOTIDE SEQUENCE [LARGE SCALE GENOMIC DNA]</scope>
    <source>
        <strain evidence="11 13">Kv</strain>
        <strain evidence="12 14">Si</strain>
    </source>
</reference>